<proteinExistence type="predicted"/>
<protein>
    <submittedName>
        <fullName evidence="2">Uncharacterized protein</fullName>
    </submittedName>
</protein>
<evidence type="ECO:0000256" key="1">
    <source>
        <dbReference type="SAM" id="Phobius"/>
    </source>
</evidence>
<keyword evidence="1" id="KW-0472">Membrane</keyword>
<keyword evidence="1" id="KW-0812">Transmembrane</keyword>
<feature type="transmembrane region" description="Helical" evidence="1">
    <location>
        <begin position="40"/>
        <end position="61"/>
    </location>
</feature>
<keyword evidence="1" id="KW-1133">Transmembrane helix</keyword>
<dbReference type="EMBL" id="SEYY01021850">
    <property type="protein sequence ID" value="KAB7496000.1"/>
    <property type="molecule type" value="Genomic_DNA"/>
</dbReference>
<name>A0A5N5STK8_9CRUS</name>
<organism evidence="2 3">
    <name type="scientific">Armadillidium nasatum</name>
    <dbReference type="NCBI Taxonomy" id="96803"/>
    <lineage>
        <taxon>Eukaryota</taxon>
        <taxon>Metazoa</taxon>
        <taxon>Ecdysozoa</taxon>
        <taxon>Arthropoda</taxon>
        <taxon>Crustacea</taxon>
        <taxon>Multicrustacea</taxon>
        <taxon>Malacostraca</taxon>
        <taxon>Eumalacostraca</taxon>
        <taxon>Peracarida</taxon>
        <taxon>Isopoda</taxon>
        <taxon>Oniscidea</taxon>
        <taxon>Crinocheta</taxon>
        <taxon>Armadillidiidae</taxon>
        <taxon>Armadillidium</taxon>
    </lineage>
</organism>
<reference evidence="2 3" key="1">
    <citation type="journal article" date="2019" name="PLoS Biol.">
        <title>Sex chromosomes control vertical transmission of feminizing Wolbachia symbionts in an isopod.</title>
        <authorList>
            <person name="Becking T."/>
            <person name="Chebbi M.A."/>
            <person name="Giraud I."/>
            <person name="Moumen B."/>
            <person name="Laverre T."/>
            <person name="Caubet Y."/>
            <person name="Peccoud J."/>
            <person name="Gilbert C."/>
            <person name="Cordaux R."/>
        </authorList>
    </citation>
    <scope>NUCLEOTIDE SEQUENCE [LARGE SCALE GENOMIC DNA]</scope>
    <source>
        <strain evidence="2">ANa2</strain>
        <tissue evidence="2">Whole body excluding digestive tract and cuticle</tissue>
    </source>
</reference>
<sequence length="100" mass="11729">MHVFLSSGTNKSVINFTILSFVILIIKIFYYISLTSMSEWIIVYWFIFGSYLVCGLFYMLCLSTELQPWNEITEKPLQEDVKDIQEIESLQKDDSQTVKL</sequence>
<comment type="caution">
    <text evidence="2">The sequence shown here is derived from an EMBL/GenBank/DDBJ whole genome shotgun (WGS) entry which is preliminary data.</text>
</comment>
<keyword evidence="3" id="KW-1185">Reference proteome</keyword>
<dbReference type="AlphaFoldDB" id="A0A5N5STK8"/>
<feature type="transmembrane region" description="Helical" evidence="1">
    <location>
        <begin position="12"/>
        <end position="34"/>
    </location>
</feature>
<accession>A0A5N5STK8</accession>
<evidence type="ECO:0000313" key="2">
    <source>
        <dbReference type="EMBL" id="KAB7496000.1"/>
    </source>
</evidence>
<dbReference type="Proteomes" id="UP000326759">
    <property type="component" value="Unassembled WGS sequence"/>
</dbReference>
<gene>
    <name evidence="2" type="ORF">Anas_06761</name>
</gene>
<evidence type="ECO:0000313" key="3">
    <source>
        <dbReference type="Proteomes" id="UP000326759"/>
    </source>
</evidence>